<dbReference type="OrthoDB" id="8185860at2759"/>
<evidence type="ECO:0000256" key="1">
    <source>
        <dbReference type="ARBA" id="ARBA00022725"/>
    </source>
</evidence>
<dbReference type="InterPro" id="IPR004117">
    <property type="entry name" value="7tm6_olfct_rcpt"/>
</dbReference>
<keyword evidence="1" id="KW-0552">Olfaction</keyword>
<dbReference type="PANTHER" id="PTHR21137:SF35">
    <property type="entry name" value="ODORANT RECEPTOR 19A-RELATED"/>
    <property type="match status" value="1"/>
</dbReference>
<keyword evidence="3" id="KW-0675">Receptor</keyword>
<feature type="transmembrane region" description="Helical" evidence="2">
    <location>
        <begin position="178"/>
        <end position="198"/>
    </location>
</feature>
<keyword evidence="4" id="KW-1185">Reference proteome</keyword>
<organism evidence="3 4">
    <name type="scientific">Olea europaea subsp. europaea</name>
    <dbReference type="NCBI Taxonomy" id="158383"/>
    <lineage>
        <taxon>Eukaryota</taxon>
        <taxon>Viridiplantae</taxon>
        <taxon>Streptophyta</taxon>
        <taxon>Embryophyta</taxon>
        <taxon>Tracheophyta</taxon>
        <taxon>Spermatophyta</taxon>
        <taxon>Magnoliopsida</taxon>
        <taxon>eudicotyledons</taxon>
        <taxon>Gunneridae</taxon>
        <taxon>Pentapetalae</taxon>
        <taxon>asterids</taxon>
        <taxon>lamiids</taxon>
        <taxon>Lamiales</taxon>
        <taxon>Oleaceae</taxon>
        <taxon>Oleeae</taxon>
        <taxon>Olea</taxon>
    </lineage>
</organism>
<dbReference type="EMBL" id="CACTIH010004450">
    <property type="protein sequence ID" value="CAA2990876.1"/>
    <property type="molecule type" value="Genomic_DNA"/>
</dbReference>
<dbReference type="PANTHER" id="PTHR21137">
    <property type="entry name" value="ODORANT RECEPTOR"/>
    <property type="match status" value="1"/>
</dbReference>
<keyword evidence="1" id="KW-0716">Sensory transduction</keyword>
<proteinExistence type="predicted"/>
<evidence type="ECO:0000256" key="2">
    <source>
        <dbReference type="SAM" id="Phobius"/>
    </source>
</evidence>
<evidence type="ECO:0000313" key="4">
    <source>
        <dbReference type="Proteomes" id="UP000594638"/>
    </source>
</evidence>
<feature type="transmembrane region" description="Helical" evidence="2">
    <location>
        <begin position="99"/>
        <end position="128"/>
    </location>
</feature>
<dbReference type="Pfam" id="PF02949">
    <property type="entry name" value="7tm_6"/>
    <property type="match status" value="1"/>
</dbReference>
<gene>
    <name evidence="3" type="ORF">OLEA9_A096617</name>
</gene>
<reference evidence="3 4" key="1">
    <citation type="submission" date="2019-12" db="EMBL/GenBank/DDBJ databases">
        <authorList>
            <person name="Alioto T."/>
            <person name="Alioto T."/>
            <person name="Gomez Garrido J."/>
        </authorList>
    </citation>
    <scope>NUCLEOTIDE SEQUENCE [LARGE SCALE GENOMIC DNA]</scope>
</reference>
<sequence>MHSKGVALGAPMGQHCARRLGESSRCAIPGACLLLGALMPRYRVSPARQSTSSRPAILRMWRIWLVIQAYSATLILFILVTMIATGTPYSPLYAFPDTWWANVACVIIEILVCSFAALSFFTLFAVLVDCILALTAMFDVIAVRIEQARGKVQIMPNVHLHQRINSAALQLQKLFSNVLVHLLAAIFVVPIVSTMQIALGHVDLVSGLKLPMLFVIFLPFSYNAQGLKDSSENVCLSVYRGSWLEEDVPTRKMLLMVMKRASMPAVVSVNGFGTIDLPAAHK</sequence>
<keyword evidence="2" id="KW-0812">Transmembrane</keyword>
<dbReference type="Proteomes" id="UP000594638">
    <property type="component" value="Unassembled WGS sequence"/>
</dbReference>
<dbReference type="Gramene" id="OE9A096617T1">
    <property type="protein sequence ID" value="OE9A096617C1"/>
    <property type="gene ID" value="OE9A096617"/>
</dbReference>
<feature type="transmembrane region" description="Helical" evidence="2">
    <location>
        <begin position="63"/>
        <end position="87"/>
    </location>
</feature>
<dbReference type="GO" id="GO:0005549">
    <property type="term" value="F:odorant binding"/>
    <property type="evidence" value="ECO:0007669"/>
    <property type="project" value="InterPro"/>
</dbReference>
<comment type="caution">
    <text evidence="3">The sequence shown here is derived from an EMBL/GenBank/DDBJ whole genome shotgun (WGS) entry which is preliminary data.</text>
</comment>
<accession>A0A8S0SE48</accession>
<keyword evidence="2" id="KW-1133">Transmembrane helix</keyword>
<evidence type="ECO:0000313" key="3">
    <source>
        <dbReference type="EMBL" id="CAA2990876.1"/>
    </source>
</evidence>
<protein>
    <submittedName>
        <fullName evidence="3">Odorant receptor 69a</fullName>
    </submittedName>
</protein>
<name>A0A8S0SE48_OLEEU</name>
<feature type="non-terminal residue" evidence="3">
    <location>
        <position position="282"/>
    </location>
</feature>
<keyword evidence="2" id="KW-0472">Membrane</keyword>
<dbReference type="GO" id="GO:0005886">
    <property type="term" value="C:plasma membrane"/>
    <property type="evidence" value="ECO:0007669"/>
    <property type="project" value="TreeGrafter"/>
</dbReference>
<dbReference type="AlphaFoldDB" id="A0A8S0SE48"/>